<evidence type="ECO:0000256" key="5">
    <source>
        <dbReference type="ARBA" id="ARBA00022679"/>
    </source>
</evidence>
<keyword evidence="7" id="KW-0418">Kinase</keyword>
<dbReference type="Pfam" id="PF00512">
    <property type="entry name" value="HisKA"/>
    <property type="match status" value="1"/>
</dbReference>
<dbReference type="InterPro" id="IPR003661">
    <property type="entry name" value="HisK_dim/P_dom"/>
</dbReference>
<name>A0A431VTI2_9DEIO</name>
<accession>A0A431VTI2</accession>
<dbReference type="PANTHER" id="PTHR45436:SF5">
    <property type="entry name" value="SENSOR HISTIDINE KINASE TRCS"/>
    <property type="match status" value="1"/>
</dbReference>
<dbReference type="EMBL" id="RXPE01000015">
    <property type="protein sequence ID" value="RTR26516.1"/>
    <property type="molecule type" value="Genomic_DNA"/>
</dbReference>
<proteinExistence type="predicted"/>
<evidence type="ECO:0000259" key="12">
    <source>
        <dbReference type="PROSITE" id="PS50109"/>
    </source>
</evidence>
<dbReference type="GO" id="GO:0000155">
    <property type="term" value="F:phosphorelay sensor kinase activity"/>
    <property type="evidence" value="ECO:0007669"/>
    <property type="project" value="InterPro"/>
</dbReference>
<dbReference type="InterPro" id="IPR036890">
    <property type="entry name" value="HATPase_C_sf"/>
</dbReference>
<evidence type="ECO:0000256" key="9">
    <source>
        <dbReference type="ARBA" id="ARBA00023012"/>
    </source>
</evidence>
<dbReference type="RefSeq" id="WP_126352262.1">
    <property type="nucleotide sequence ID" value="NZ_CP086380.1"/>
</dbReference>
<keyword evidence="9" id="KW-0902">Two-component regulatory system</keyword>
<gene>
    <name evidence="14" type="ORF">EJ104_08170</name>
</gene>
<dbReference type="InterPro" id="IPR036097">
    <property type="entry name" value="HisK_dim/P_sf"/>
</dbReference>
<evidence type="ECO:0000256" key="3">
    <source>
        <dbReference type="ARBA" id="ARBA00012438"/>
    </source>
</evidence>
<evidence type="ECO:0000256" key="11">
    <source>
        <dbReference type="SAM" id="Phobius"/>
    </source>
</evidence>
<keyword evidence="8 11" id="KW-1133">Transmembrane helix</keyword>
<reference evidence="14 15" key="1">
    <citation type="submission" date="2018-12" db="EMBL/GenBank/DDBJ databases">
        <title>Deinococcus radiophilus ATCC 27603 genome sequencing and assembly.</title>
        <authorList>
            <person name="Maclea K.S."/>
            <person name="Maynard C.R."/>
        </authorList>
    </citation>
    <scope>NUCLEOTIDE SEQUENCE [LARGE SCALE GENOMIC DNA]</scope>
    <source>
        <strain evidence="14 15">ATCC 27603</strain>
    </source>
</reference>
<evidence type="ECO:0000256" key="4">
    <source>
        <dbReference type="ARBA" id="ARBA00022553"/>
    </source>
</evidence>
<dbReference type="Gene3D" id="1.10.287.130">
    <property type="match status" value="1"/>
</dbReference>
<dbReference type="PANTHER" id="PTHR45436">
    <property type="entry name" value="SENSOR HISTIDINE KINASE YKOH"/>
    <property type="match status" value="1"/>
</dbReference>
<dbReference type="GO" id="GO:0005886">
    <property type="term" value="C:plasma membrane"/>
    <property type="evidence" value="ECO:0007669"/>
    <property type="project" value="TreeGrafter"/>
</dbReference>
<dbReference type="Pfam" id="PF02518">
    <property type="entry name" value="HATPase_c"/>
    <property type="match status" value="1"/>
</dbReference>
<dbReference type="CDD" id="cd00075">
    <property type="entry name" value="HATPase"/>
    <property type="match status" value="1"/>
</dbReference>
<dbReference type="Gene3D" id="3.30.565.10">
    <property type="entry name" value="Histidine kinase-like ATPase, C-terminal domain"/>
    <property type="match status" value="1"/>
</dbReference>
<feature type="domain" description="Histidine kinase" evidence="12">
    <location>
        <begin position="309"/>
        <end position="523"/>
    </location>
</feature>
<evidence type="ECO:0000313" key="15">
    <source>
        <dbReference type="Proteomes" id="UP000277766"/>
    </source>
</evidence>
<dbReference type="InterPro" id="IPR005467">
    <property type="entry name" value="His_kinase_dom"/>
</dbReference>
<dbReference type="SUPFAM" id="SSF47384">
    <property type="entry name" value="Homodimeric domain of signal transducing histidine kinase"/>
    <property type="match status" value="1"/>
</dbReference>
<dbReference type="AlphaFoldDB" id="A0A431VTI2"/>
<dbReference type="Proteomes" id="UP000277766">
    <property type="component" value="Unassembled WGS sequence"/>
</dbReference>
<organism evidence="14 15">
    <name type="scientific">Deinococcus radiophilus</name>
    <dbReference type="NCBI Taxonomy" id="32062"/>
    <lineage>
        <taxon>Bacteria</taxon>
        <taxon>Thermotogati</taxon>
        <taxon>Deinococcota</taxon>
        <taxon>Deinococci</taxon>
        <taxon>Deinococcales</taxon>
        <taxon>Deinococcaceae</taxon>
        <taxon>Deinococcus</taxon>
    </lineage>
</organism>
<feature type="domain" description="HAMP" evidence="13">
    <location>
        <begin position="248"/>
        <end position="301"/>
    </location>
</feature>
<feature type="transmembrane region" description="Helical" evidence="11">
    <location>
        <begin position="226"/>
        <end position="251"/>
    </location>
</feature>
<dbReference type="SMART" id="SM00304">
    <property type="entry name" value="HAMP"/>
    <property type="match status" value="1"/>
</dbReference>
<dbReference type="InterPro" id="IPR003660">
    <property type="entry name" value="HAMP_dom"/>
</dbReference>
<dbReference type="SMART" id="SM00387">
    <property type="entry name" value="HATPase_c"/>
    <property type="match status" value="1"/>
</dbReference>
<dbReference type="InterPro" id="IPR003594">
    <property type="entry name" value="HATPase_dom"/>
</dbReference>
<evidence type="ECO:0000256" key="7">
    <source>
        <dbReference type="ARBA" id="ARBA00022777"/>
    </source>
</evidence>
<dbReference type="SMART" id="SM00388">
    <property type="entry name" value="HisKA"/>
    <property type="match status" value="1"/>
</dbReference>
<dbReference type="InterPro" id="IPR004358">
    <property type="entry name" value="Sig_transdc_His_kin-like_C"/>
</dbReference>
<sequence length="533" mass="58981">MLPGLRGRWSAKSLRQRLTYFYTGLLVVLLLLATVTVQQLMRQDLERSLEADLADTYAQFVTLSPELKLELEDGTGAGNSGLAEARSRFPSSVLQIDPVVPRSQTQDLSADWATARAEGGEQALLDWVKKQTGALRLRPVGIDPAEPLTLSQDELRQLLESPSRQILINRSVRPQFSDPEPMRVLVALTPLPLQLTADAPPQDMLTITYVGRSLSNMNRTLARLQIIMLGLLLVGSFLAAFGAFALSGLALRPLYAVRRAAESIDSNNLTARVPMPHSNDEVQALAVAFNRMLERLEESFETQRRFTSDASHELRTPVTAIGGHATYLLRRTELDQQQRESVAIIQRESERMTDLIGSLLQLARSDGGVLTMRLQPVFAQIFLHEIVRELSPLADAENAVLRVSGQDTAFEADPDRLRQVLNNLITNALKAGAKHIDLRSEVPKPGYVRLSVRDNGPGIAPDQLEKLFDRFYRLEDSRSRDRGGAGLGLSIARSIVEAHKGRIWLESQAGQGTQAYVELPIGNIPTLDEEDIP</sequence>
<dbReference type="CDD" id="cd06225">
    <property type="entry name" value="HAMP"/>
    <property type="match status" value="1"/>
</dbReference>
<evidence type="ECO:0000256" key="1">
    <source>
        <dbReference type="ARBA" id="ARBA00000085"/>
    </source>
</evidence>
<dbReference type="PROSITE" id="PS50885">
    <property type="entry name" value="HAMP"/>
    <property type="match status" value="1"/>
</dbReference>
<dbReference type="PROSITE" id="PS50109">
    <property type="entry name" value="HIS_KIN"/>
    <property type="match status" value="1"/>
</dbReference>
<keyword evidence="10 11" id="KW-0472">Membrane</keyword>
<keyword evidence="15" id="KW-1185">Reference proteome</keyword>
<keyword evidence="5" id="KW-0808">Transferase</keyword>
<evidence type="ECO:0000256" key="6">
    <source>
        <dbReference type="ARBA" id="ARBA00022692"/>
    </source>
</evidence>
<evidence type="ECO:0000259" key="13">
    <source>
        <dbReference type="PROSITE" id="PS50885"/>
    </source>
</evidence>
<dbReference type="CDD" id="cd00082">
    <property type="entry name" value="HisKA"/>
    <property type="match status" value="1"/>
</dbReference>
<dbReference type="SUPFAM" id="SSF158472">
    <property type="entry name" value="HAMP domain-like"/>
    <property type="match status" value="1"/>
</dbReference>
<evidence type="ECO:0000256" key="2">
    <source>
        <dbReference type="ARBA" id="ARBA00004370"/>
    </source>
</evidence>
<comment type="subcellular location">
    <subcellularLocation>
        <location evidence="2">Membrane</location>
    </subcellularLocation>
</comment>
<dbReference type="InterPro" id="IPR050428">
    <property type="entry name" value="TCS_sensor_his_kinase"/>
</dbReference>
<comment type="caution">
    <text evidence="14">The sequence shown here is derived from an EMBL/GenBank/DDBJ whole genome shotgun (WGS) entry which is preliminary data.</text>
</comment>
<dbReference type="OrthoDB" id="335833at2"/>
<feature type="transmembrane region" description="Helical" evidence="11">
    <location>
        <begin position="20"/>
        <end position="37"/>
    </location>
</feature>
<dbReference type="PRINTS" id="PR00344">
    <property type="entry name" value="BCTRLSENSOR"/>
</dbReference>
<keyword evidence="4" id="KW-0597">Phosphoprotein</keyword>
<dbReference type="Gene3D" id="6.10.340.10">
    <property type="match status" value="1"/>
</dbReference>
<dbReference type="Pfam" id="PF00672">
    <property type="entry name" value="HAMP"/>
    <property type="match status" value="1"/>
</dbReference>
<dbReference type="SUPFAM" id="SSF55874">
    <property type="entry name" value="ATPase domain of HSP90 chaperone/DNA topoisomerase II/histidine kinase"/>
    <property type="match status" value="1"/>
</dbReference>
<protein>
    <recommendedName>
        <fullName evidence="3">histidine kinase</fullName>
        <ecNumber evidence="3">2.7.13.3</ecNumber>
    </recommendedName>
</protein>
<evidence type="ECO:0000256" key="8">
    <source>
        <dbReference type="ARBA" id="ARBA00022989"/>
    </source>
</evidence>
<dbReference type="EC" id="2.7.13.3" evidence="3"/>
<dbReference type="FunFam" id="3.30.565.10:FF:000006">
    <property type="entry name" value="Sensor histidine kinase WalK"/>
    <property type="match status" value="1"/>
</dbReference>
<keyword evidence="6 11" id="KW-0812">Transmembrane</keyword>
<dbReference type="FunFam" id="1.10.287.130:FF:000001">
    <property type="entry name" value="Two-component sensor histidine kinase"/>
    <property type="match status" value="1"/>
</dbReference>
<evidence type="ECO:0000256" key="10">
    <source>
        <dbReference type="ARBA" id="ARBA00023136"/>
    </source>
</evidence>
<comment type="catalytic activity">
    <reaction evidence="1">
        <text>ATP + protein L-histidine = ADP + protein N-phospho-L-histidine.</text>
        <dbReference type="EC" id="2.7.13.3"/>
    </reaction>
</comment>
<evidence type="ECO:0000313" key="14">
    <source>
        <dbReference type="EMBL" id="RTR26516.1"/>
    </source>
</evidence>